<sequence length="43" mass="4952">MSKEKTQQELLLQEQLFKAMKTNDTALNTKISRACKDIAESCY</sequence>
<proteinExistence type="predicted"/>
<evidence type="ECO:0000313" key="2">
    <source>
        <dbReference type="Proteomes" id="UP000027161"/>
    </source>
</evidence>
<comment type="caution">
    <text evidence="1">The sequence shown here is derived from an EMBL/GenBank/DDBJ whole genome shotgun (WGS) entry which is preliminary data.</text>
</comment>
<evidence type="ECO:0000313" key="1">
    <source>
        <dbReference type="EMBL" id="KDO02506.1"/>
    </source>
</evidence>
<protein>
    <submittedName>
        <fullName evidence="1">Uncharacterized protein</fullName>
    </submittedName>
</protein>
<dbReference type="AlphaFoldDB" id="A0A8E0WL57"/>
<dbReference type="EMBL" id="JFKF01000141">
    <property type="protein sequence ID" value="KDO02506.1"/>
    <property type="molecule type" value="Genomic_DNA"/>
</dbReference>
<name>A0A8E0WL57_9RICK</name>
<gene>
    <name evidence="1" type="ORF">REISMN_06735</name>
</gene>
<organism evidence="1 2">
    <name type="scientific">Rickettsia tamurae subsp. buchneri</name>
    <dbReference type="NCBI Taxonomy" id="1462938"/>
    <lineage>
        <taxon>Bacteria</taxon>
        <taxon>Pseudomonadati</taxon>
        <taxon>Pseudomonadota</taxon>
        <taxon>Alphaproteobacteria</taxon>
        <taxon>Rickettsiales</taxon>
        <taxon>Rickettsiaceae</taxon>
        <taxon>Rickettsieae</taxon>
        <taxon>Rickettsia</taxon>
        <taxon>spotted fever group</taxon>
    </lineage>
</organism>
<keyword evidence="2" id="KW-1185">Reference proteome</keyword>
<reference evidence="1 2" key="1">
    <citation type="submission" date="2014-02" db="EMBL/GenBank/DDBJ databases">
        <title>Draft genome sequence of Rickettsia buchneri sp. nov. ISO7T.</title>
        <authorList>
            <person name="Felsheim R.F."/>
            <person name="Kurtti T.J."/>
            <person name="Munderloh U.G."/>
        </authorList>
    </citation>
    <scope>NUCLEOTIDE SEQUENCE [LARGE SCALE GENOMIC DNA]</scope>
    <source>
        <strain evidence="1 2">ISO7</strain>
    </source>
</reference>
<accession>A0A8E0WL57</accession>
<dbReference type="Proteomes" id="UP000027161">
    <property type="component" value="Unassembled WGS sequence"/>
</dbReference>